<dbReference type="GO" id="GO:0005774">
    <property type="term" value="C:vacuolar membrane"/>
    <property type="evidence" value="ECO:0007669"/>
    <property type="project" value="UniProtKB-SubCell"/>
</dbReference>
<accession>A0AAD7PP16</accession>
<comment type="subcellular location">
    <subcellularLocation>
        <location evidence="1 9">Vacuole membrane</location>
        <topology evidence="1 9">Multi-pass membrane protein</topology>
    </subcellularLocation>
</comment>
<comment type="function">
    <text evidence="9">Vacuolar Fe(2+) uptake transporter.</text>
</comment>
<dbReference type="Proteomes" id="UP001163823">
    <property type="component" value="Chromosome 7"/>
</dbReference>
<feature type="transmembrane region" description="Helical" evidence="9">
    <location>
        <begin position="175"/>
        <end position="200"/>
    </location>
</feature>
<feature type="transmembrane region" description="Helical" evidence="9">
    <location>
        <begin position="206"/>
        <end position="225"/>
    </location>
</feature>
<gene>
    <name evidence="10" type="ORF">O6P43_017541</name>
</gene>
<dbReference type="KEGG" id="qsa:O6P43_017541"/>
<evidence type="ECO:0000256" key="7">
    <source>
        <dbReference type="ARBA" id="ARBA00023136"/>
    </source>
</evidence>
<evidence type="ECO:0000256" key="4">
    <source>
        <dbReference type="ARBA" id="ARBA00022554"/>
    </source>
</evidence>
<feature type="transmembrane region" description="Helical" evidence="9">
    <location>
        <begin position="232"/>
        <end position="253"/>
    </location>
</feature>
<proteinExistence type="inferred from homology"/>
<keyword evidence="5 9" id="KW-0812">Transmembrane</keyword>
<dbReference type="InterPro" id="IPR008217">
    <property type="entry name" value="Ccc1_fam"/>
</dbReference>
<dbReference type="GO" id="GO:0030026">
    <property type="term" value="P:intracellular manganese ion homeostasis"/>
    <property type="evidence" value="ECO:0007669"/>
    <property type="project" value="InterPro"/>
</dbReference>
<keyword evidence="4 9" id="KW-0926">Vacuole</keyword>
<evidence type="ECO:0000256" key="5">
    <source>
        <dbReference type="ARBA" id="ARBA00022692"/>
    </source>
</evidence>
<dbReference type="Pfam" id="PF01988">
    <property type="entry name" value="VIT1"/>
    <property type="match status" value="1"/>
</dbReference>
<dbReference type="GO" id="GO:0005384">
    <property type="term" value="F:manganese ion transmembrane transporter activity"/>
    <property type="evidence" value="ECO:0007669"/>
    <property type="project" value="InterPro"/>
</dbReference>
<keyword evidence="3" id="KW-0410">Iron transport</keyword>
<evidence type="ECO:0000256" key="9">
    <source>
        <dbReference type="RuleBase" id="RU369115"/>
    </source>
</evidence>
<comment type="catalytic activity">
    <reaction evidence="8">
        <text>Fe(2+)(in) = Fe(2+)(out)</text>
        <dbReference type="Rhea" id="RHEA:28486"/>
        <dbReference type="ChEBI" id="CHEBI:29033"/>
    </reaction>
    <physiologicalReaction direction="left-to-right" evidence="8">
        <dbReference type="Rhea" id="RHEA:28487"/>
    </physiologicalReaction>
</comment>
<keyword evidence="9" id="KW-0813">Transport</keyword>
<dbReference type="PANTHER" id="PTHR31851">
    <property type="entry name" value="FE(2+)/MN(2+) TRANSPORTER PCL1"/>
    <property type="match status" value="1"/>
</dbReference>
<evidence type="ECO:0000256" key="3">
    <source>
        <dbReference type="ARBA" id="ARBA00022496"/>
    </source>
</evidence>
<protein>
    <recommendedName>
        <fullName evidence="9">Vacuolar iron transporter</fullName>
    </recommendedName>
</protein>
<reference evidence="10" key="1">
    <citation type="journal article" date="2023" name="Science">
        <title>Elucidation of the pathway for biosynthesis of saponin adjuvants from the soapbark tree.</title>
        <authorList>
            <person name="Reed J."/>
            <person name="Orme A."/>
            <person name="El-Demerdash A."/>
            <person name="Owen C."/>
            <person name="Martin L.B.B."/>
            <person name="Misra R.C."/>
            <person name="Kikuchi S."/>
            <person name="Rejzek M."/>
            <person name="Martin A.C."/>
            <person name="Harkess A."/>
            <person name="Leebens-Mack J."/>
            <person name="Louveau T."/>
            <person name="Stephenson M.J."/>
            <person name="Osbourn A."/>
        </authorList>
    </citation>
    <scope>NUCLEOTIDE SEQUENCE</scope>
    <source>
        <strain evidence="10">S10</strain>
    </source>
</reference>
<dbReference type="AlphaFoldDB" id="A0AAD7PP16"/>
<organism evidence="10 11">
    <name type="scientific">Quillaja saponaria</name>
    <name type="common">Soap bark tree</name>
    <dbReference type="NCBI Taxonomy" id="32244"/>
    <lineage>
        <taxon>Eukaryota</taxon>
        <taxon>Viridiplantae</taxon>
        <taxon>Streptophyta</taxon>
        <taxon>Embryophyta</taxon>
        <taxon>Tracheophyta</taxon>
        <taxon>Spermatophyta</taxon>
        <taxon>Magnoliopsida</taxon>
        <taxon>eudicotyledons</taxon>
        <taxon>Gunneridae</taxon>
        <taxon>Pentapetalae</taxon>
        <taxon>rosids</taxon>
        <taxon>fabids</taxon>
        <taxon>Fabales</taxon>
        <taxon>Quillajaceae</taxon>
        <taxon>Quillaja</taxon>
    </lineage>
</organism>
<comment type="similarity">
    <text evidence="2 9">Belongs to the CCC1 family.</text>
</comment>
<evidence type="ECO:0000256" key="6">
    <source>
        <dbReference type="ARBA" id="ARBA00022989"/>
    </source>
</evidence>
<keyword evidence="9" id="KW-0406">Ion transport</keyword>
<keyword evidence="3" id="KW-0408">Iron</keyword>
<comment type="caution">
    <text evidence="10">The sequence shown here is derived from an EMBL/GenBank/DDBJ whole genome shotgun (WGS) entry which is preliminary data.</text>
</comment>
<keyword evidence="7 9" id="KW-0472">Membrane</keyword>
<comment type="caution">
    <text evidence="9">Lacks conserved residue(s) required for the propagation of feature annotation.</text>
</comment>
<evidence type="ECO:0000256" key="1">
    <source>
        <dbReference type="ARBA" id="ARBA00004128"/>
    </source>
</evidence>
<evidence type="ECO:0000313" key="11">
    <source>
        <dbReference type="Proteomes" id="UP001163823"/>
    </source>
</evidence>
<dbReference type="EMBL" id="JARAOO010000007">
    <property type="protein sequence ID" value="KAJ7962292.1"/>
    <property type="molecule type" value="Genomic_DNA"/>
</dbReference>
<dbReference type="GO" id="GO:0005381">
    <property type="term" value="F:iron ion transmembrane transporter activity"/>
    <property type="evidence" value="ECO:0007669"/>
    <property type="project" value="UniProtKB-UniRule"/>
</dbReference>
<keyword evidence="6 9" id="KW-1133">Transmembrane helix</keyword>
<dbReference type="GO" id="GO:0140315">
    <property type="term" value="F:iron ion sequestering activity"/>
    <property type="evidence" value="ECO:0007669"/>
    <property type="project" value="UniProtKB-UniRule"/>
</dbReference>
<keyword evidence="11" id="KW-1185">Reference proteome</keyword>
<evidence type="ECO:0000313" key="10">
    <source>
        <dbReference type="EMBL" id="KAJ7962292.1"/>
    </source>
</evidence>
<evidence type="ECO:0000256" key="8">
    <source>
        <dbReference type="ARBA" id="ARBA00044464"/>
    </source>
</evidence>
<evidence type="ECO:0000256" key="2">
    <source>
        <dbReference type="ARBA" id="ARBA00007049"/>
    </source>
</evidence>
<sequence>MGEIVSSGATARLLVQAEEGRRDGDSMRPTEPWKGEFVKSIVYAGLDAIITSFSLISSISASRRSSVDVLVLGFANLVADGISMGLGDFMSSSTENDVVAKERLVTEWDVAHSRGNEQLVELIQLYHEHGMDIDDATTVVNIFAKYKNILVDEKMAAVKGMLPPDEAEKPWKNGLVTFASFIVFGIAPLLSFIILIPFTHSETTKFIGACVLSALALGLLGIAKAKIAGQNYAFSAAWTILNGGLAASAAYFLGWTLKHVAGLED</sequence>
<name>A0AAD7PP16_QUISA</name>